<dbReference type="EMBL" id="CP000478">
    <property type="protein sequence ID" value="ABK18769.1"/>
    <property type="molecule type" value="Genomic_DNA"/>
</dbReference>
<evidence type="ECO:0000256" key="2">
    <source>
        <dbReference type="ARBA" id="ARBA00009441"/>
    </source>
</evidence>
<evidence type="ECO:0000256" key="7">
    <source>
        <dbReference type="ARBA" id="ARBA00023204"/>
    </source>
</evidence>
<keyword evidence="7 9" id="KW-0234">DNA repair</keyword>
<keyword evidence="13" id="KW-1185">Reference proteome</keyword>
<dbReference type="FunFam" id="3.40.50.300:FF:000356">
    <property type="entry name" value="DNA repair protein RecN"/>
    <property type="match status" value="1"/>
</dbReference>
<evidence type="ECO:0000313" key="12">
    <source>
        <dbReference type="EMBL" id="ABK18769.1"/>
    </source>
</evidence>
<evidence type="ECO:0000313" key="13">
    <source>
        <dbReference type="Proteomes" id="UP000001784"/>
    </source>
</evidence>
<evidence type="ECO:0000256" key="8">
    <source>
        <dbReference type="ARBA" id="ARBA00033408"/>
    </source>
</evidence>
<dbReference type="NCBIfam" id="NF008121">
    <property type="entry name" value="PRK10869.1"/>
    <property type="match status" value="1"/>
</dbReference>
<name>A0LMW7_SYNFM</name>
<evidence type="ECO:0000259" key="11">
    <source>
        <dbReference type="Pfam" id="PF02463"/>
    </source>
</evidence>
<dbReference type="AlphaFoldDB" id="A0LMW7"/>
<reference evidence="12 13" key="1">
    <citation type="submission" date="2006-10" db="EMBL/GenBank/DDBJ databases">
        <title>Complete sequence of Syntrophobacter fumaroxidans MPOB.</title>
        <authorList>
            <consortium name="US DOE Joint Genome Institute"/>
            <person name="Copeland A."/>
            <person name="Lucas S."/>
            <person name="Lapidus A."/>
            <person name="Barry K."/>
            <person name="Detter J.C."/>
            <person name="Glavina del Rio T."/>
            <person name="Hammon N."/>
            <person name="Israni S."/>
            <person name="Pitluck S."/>
            <person name="Goltsman E.G."/>
            <person name="Martinez M."/>
            <person name="Schmutz J."/>
            <person name="Larimer F."/>
            <person name="Land M."/>
            <person name="Hauser L."/>
            <person name="Kyrpides N."/>
            <person name="Kim E."/>
            <person name="Boone D.R."/>
            <person name="Brockman F."/>
            <person name="Culley D."/>
            <person name="Ferry J."/>
            <person name="Gunsalus R."/>
            <person name="McInerney M.J."/>
            <person name="Morrison M."/>
            <person name="Plugge C."/>
            <person name="Rohlin L."/>
            <person name="Scholten J."/>
            <person name="Sieber J."/>
            <person name="Stams A.J.M."/>
            <person name="Worm P."/>
            <person name="Henstra A.M."/>
            <person name="Richardson P."/>
        </authorList>
    </citation>
    <scope>NUCLEOTIDE SEQUENCE [LARGE SCALE GENOMIC DNA]</scope>
    <source>
        <strain evidence="13">DSM 10017 / MPOB</strain>
    </source>
</reference>
<evidence type="ECO:0000256" key="6">
    <source>
        <dbReference type="ARBA" id="ARBA00022840"/>
    </source>
</evidence>
<evidence type="ECO:0000256" key="10">
    <source>
        <dbReference type="SAM" id="Coils"/>
    </source>
</evidence>
<dbReference type="CDD" id="cd03241">
    <property type="entry name" value="ABC_RecN"/>
    <property type="match status" value="2"/>
</dbReference>
<evidence type="ECO:0000256" key="3">
    <source>
        <dbReference type="ARBA" id="ARBA00021315"/>
    </source>
</evidence>
<dbReference type="Gene3D" id="3.40.50.300">
    <property type="entry name" value="P-loop containing nucleotide triphosphate hydrolases"/>
    <property type="match status" value="2"/>
</dbReference>
<dbReference type="NCBIfam" id="TIGR00634">
    <property type="entry name" value="recN"/>
    <property type="match status" value="1"/>
</dbReference>
<dbReference type="eggNOG" id="COG0497">
    <property type="taxonomic scope" value="Bacteria"/>
</dbReference>
<dbReference type="KEGG" id="sfu:Sfum_3096"/>
<dbReference type="STRING" id="335543.Sfum_3096"/>
<keyword evidence="5 9" id="KW-0227">DNA damage</keyword>
<comment type="function">
    <text evidence="1 9">May be involved in recombinational repair of damaged DNA.</text>
</comment>
<feature type="coiled-coil region" evidence="10">
    <location>
        <begin position="356"/>
        <end position="383"/>
    </location>
</feature>
<dbReference type="GO" id="GO:0005524">
    <property type="term" value="F:ATP binding"/>
    <property type="evidence" value="ECO:0007669"/>
    <property type="project" value="UniProtKB-KW"/>
</dbReference>
<gene>
    <name evidence="12" type="ordered locus">Sfum_3096</name>
</gene>
<keyword evidence="10" id="KW-0175">Coiled coil</keyword>
<dbReference type="Pfam" id="PF02463">
    <property type="entry name" value="SMC_N"/>
    <property type="match status" value="1"/>
</dbReference>
<dbReference type="Proteomes" id="UP000001784">
    <property type="component" value="Chromosome"/>
</dbReference>
<protein>
    <recommendedName>
        <fullName evidence="3 9">DNA repair protein RecN</fullName>
    </recommendedName>
    <alternativeName>
        <fullName evidence="8 9">Recombination protein N</fullName>
    </alternativeName>
</protein>
<dbReference type="GO" id="GO:0006310">
    <property type="term" value="P:DNA recombination"/>
    <property type="evidence" value="ECO:0007669"/>
    <property type="project" value="InterPro"/>
</dbReference>
<dbReference type="FunCoup" id="A0LMW7">
    <property type="interactions" value="465"/>
</dbReference>
<organism evidence="12 13">
    <name type="scientific">Syntrophobacter fumaroxidans (strain DSM 10017 / MPOB)</name>
    <dbReference type="NCBI Taxonomy" id="335543"/>
    <lineage>
        <taxon>Bacteria</taxon>
        <taxon>Pseudomonadati</taxon>
        <taxon>Thermodesulfobacteriota</taxon>
        <taxon>Syntrophobacteria</taxon>
        <taxon>Syntrophobacterales</taxon>
        <taxon>Syntrophobacteraceae</taxon>
        <taxon>Syntrophobacter</taxon>
    </lineage>
</organism>
<sequence>MRAPRARHSQKDIQVLRDLVVSNFAIIKDLEVSFEDGLNVLTGETGAGKSILIGAVNLLLGSRASQEMIRSGTGEALVEAVFSVSNRPRFIDRMRELGLDESGEILIRRSINRNGRNRIFVNDCTVSLQQLQILAEGLISISGQHEHQLLLNPEIHLGLLDSFGALDSRCREVACAYSEWSRTDEALKQLRRHKQDRAAQLDFMTFQFEELKAASLRPGEDAELEQERNILRHAATLLEAAQSAYQIMYEGKGAILERLAEVEKNVGVLVRIDPAQSGLLEELEQGRIQLAETARALHRYMGGISFDPQRLTAVEDRLALLQRLGKKYGGTVAAMIERFEELGRALAHGEDADLREEEMSRDLERLRQAYLDLAETLSAERRAVADRLSREVERTLAELDMPKARFGVEFERPQKGEAGPAFAENGIDRVEFLLSANPGEEMKPLAKVASGGELSRILLALKSLLSRNDEGETLVFDEVDAGIGGRTAELVGLQLKKLAGSHQVICITHLPQIACYGEHHYRVAKRVTGGETATEIVRLDRDDRIEELARMLGGIRISEKTRAHALEILQKARG</sequence>
<keyword evidence="6" id="KW-0067">ATP-binding</keyword>
<feature type="domain" description="RecF/RecN/SMC N-terminal" evidence="11">
    <location>
        <begin position="16"/>
        <end position="525"/>
    </location>
</feature>
<dbReference type="PANTHER" id="PTHR11059:SF0">
    <property type="entry name" value="DNA REPAIR PROTEIN RECN"/>
    <property type="match status" value="1"/>
</dbReference>
<dbReference type="PANTHER" id="PTHR11059">
    <property type="entry name" value="DNA REPAIR PROTEIN RECN"/>
    <property type="match status" value="1"/>
</dbReference>
<keyword evidence="4" id="KW-0547">Nucleotide-binding</keyword>
<dbReference type="SUPFAM" id="SSF52540">
    <property type="entry name" value="P-loop containing nucleoside triphosphate hydrolases"/>
    <property type="match status" value="1"/>
</dbReference>
<dbReference type="HOGENOM" id="CLU_018297_3_1_7"/>
<dbReference type="GO" id="GO:0006281">
    <property type="term" value="P:DNA repair"/>
    <property type="evidence" value="ECO:0007669"/>
    <property type="project" value="UniProtKB-KW"/>
</dbReference>
<accession>A0LMW7</accession>
<dbReference type="GO" id="GO:0043590">
    <property type="term" value="C:bacterial nucleoid"/>
    <property type="evidence" value="ECO:0007669"/>
    <property type="project" value="TreeGrafter"/>
</dbReference>
<evidence type="ECO:0000256" key="1">
    <source>
        <dbReference type="ARBA" id="ARBA00003618"/>
    </source>
</evidence>
<dbReference type="InterPro" id="IPR027417">
    <property type="entry name" value="P-loop_NTPase"/>
</dbReference>
<dbReference type="InterPro" id="IPR003395">
    <property type="entry name" value="RecF/RecN/SMC_N"/>
</dbReference>
<comment type="similarity">
    <text evidence="2 9">Belongs to the RecN family.</text>
</comment>
<proteinExistence type="inferred from homology"/>
<dbReference type="InterPro" id="IPR004604">
    <property type="entry name" value="DNA_recomb/repair_RecN"/>
</dbReference>
<dbReference type="InParanoid" id="A0LMW7"/>
<evidence type="ECO:0000256" key="5">
    <source>
        <dbReference type="ARBA" id="ARBA00022763"/>
    </source>
</evidence>
<dbReference type="PIRSF" id="PIRSF003128">
    <property type="entry name" value="RecN"/>
    <property type="match status" value="1"/>
</dbReference>
<evidence type="ECO:0000256" key="9">
    <source>
        <dbReference type="PIRNR" id="PIRNR003128"/>
    </source>
</evidence>
<dbReference type="FunFam" id="3.40.50.300:FF:000319">
    <property type="entry name" value="DNA repair protein RecN"/>
    <property type="match status" value="1"/>
</dbReference>
<evidence type="ECO:0000256" key="4">
    <source>
        <dbReference type="ARBA" id="ARBA00022741"/>
    </source>
</evidence>
<dbReference type="GO" id="GO:0009432">
    <property type="term" value="P:SOS response"/>
    <property type="evidence" value="ECO:0007669"/>
    <property type="project" value="TreeGrafter"/>
</dbReference>